<reference evidence="1 2" key="1">
    <citation type="journal article" date="2019" name="Sci. Rep.">
        <title>Sulfobacillus thermotolerans: new insights into resistance and metabolic capacities of acidophilic chemolithotrophs.</title>
        <authorList>
            <person name="Panyushkina A.E."/>
            <person name="Babenko V.V."/>
            <person name="Nikitina A.S."/>
            <person name="Selezneva O.V."/>
            <person name="Tsaplina I.A."/>
            <person name="Letarova M.A."/>
            <person name="Kostryukova E.S."/>
            <person name="Letarov A.V."/>
        </authorList>
    </citation>
    <scope>NUCLEOTIDE SEQUENCE [LARGE SCALE GENOMIC DNA]</scope>
    <source>
        <strain evidence="1 2">Kr1</strain>
    </source>
</reference>
<name>A0ABN5H8D5_9FIRM</name>
<dbReference type="InterPro" id="IPR013785">
    <property type="entry name" value="Aldolase_TIM"/>
</dbReference>
<dbReference type="InterPro" id="IPR050456">
    <property type="entry name" value="DeoC/FbaB_aldolase"/>
</dbReference>
<organism evidence="1 2">
    <name type="scientific">Sulfobacillus thermotolerans</name>
    <dbReference type="NCBI Taxonomy" id="338644"/>
    <lineage>
        <taxon>Bacteria</taxon>
        <taxon>Bacillati</taxon>
        <taxon>Bacillota</taxon>
        <taxon>Clostridia</taxon>
        <taxon>Eubacteriales</taxon>
        <taxon>Clostridiales Family XVII. Incertae Sedis</taxon>
        <taxon>Sulfobacillus</taxon>
    </lineage>
</organism>
<dbReference type="InterPro" id="IPR002915">
    <property type="entry name" value="DeoC/FbaB/LacD_aldolase"/>
</dbReference>
<protein>
    <submittedName>
        <fullName evidence="1">Fructose-bisphosphate aldolase</fullName>
    </submittedName>
</protein>
<dbReference type="InterPro" id="IPR041720">
    <property type="entry name" value="FbaB-like"/>
</dbReference>
<dbReference type="Pfam" id="PF01791">
    <property type="entry name" value="DeoC"/>
    <property type="match status" value="1"/>
</dbReference>
<accession>A0ABN5H8D5</accession>
<proteinExistence type="predicted"/>
<dbReference type="PANTHER" id="PTHR47916:SF1">
    <property type="entry name" value="3-HYDROXY-5-PHOSPHONOOXYPENTANE-2,4-DIONE THIOLASE"/>
    <property type="match status" value="1"/>
</dbReference>
<evidence type="ECO:0000313" key="1">
    <source>
        <dbReference type="EMBL" id="AUW95388.1"/>
    </source>
</evidence>
<evidence type="ECO:0000313" key="2">
    <source>
        <dbReference type="Proteomes" id="UP000325292"/>
    </source>
</evidence>
<dbReference type="SUPFAM" id="SSF51569">
    <property type="entry name" value="Aldolase"/>
    <property type="match status" value="1"/>
</dbReference>
<dbReference type="SMART" id="SM01133">
    <property type="entry name" value="DeoC"/>
    <property type="match status" value="1"/>
</dbReference>
<dbReference type="PANTHER" id="PTHR47916">
    <property type="entry name" value="FRUCTOSE-BISPHOSPHATE ALDOLASE CLASS 1"/>
    <property type="match status" value="1"/>
</dbReference>
<dbReference type="Gene3D" id="3.20.20.70">
    <property type="entry name" value="Aldolase class I"/>
    <property type="match status" value="1"/>
</dbReference>
<dbReference type="Proteomes" id="UP000325292">
    <property type="component" value="Chromosome"/>
</dbReference>
<dbReference type="EMBL" id="CP019454">
    <property type="protein sequence ID" value="AUW95388.1"/>
    <property type="molecule type" value="Genomic_DNA"/>
</dbReference>
<dbReference type="PIRSF" id="PIRSF038992">
    <property type="entry name" value="Aldolase_Ia"/>
    <property type="match status" value="1"/>
</dbReference>
<dbReference type="CDD" id="cd00958">
    <property type="entry name" value="DhnA"/>
    <property type="match status" value="1"/>
</dbReference>
<sequence>MAGLDIRTHLDQLSLNAGKKARLYRLLYGAGPANGTLMILPIDQGLEHGPRDFLGAPESLDPGFQFRLALDGHFSAIACQIGLAEKFYPEYAGQVPLILKLNGKTEIPADNEPLSPLTASVEDAVRLGADAVGYTLYVGSPRQDEDFAQFRQIRAEAERFGMPVIVWSYPRGAAIEAKGGKNTVYAIDYAARTAQELGADVIKVNVPNVQADLSQAPKAYQREWTLDAALSQIIRSGGRSLVIFAGGEKASEEETLAKARQCMDSGATGLIFGRTVWQRSYHDAMTLAEEIHKLLANYPG</sequence>
<keyword evidence="2" id="KW-1185">Reference proteome</keyword>
<gene>
    <name evidence="1" type="ORF">BXT84_04490</name>
</gene>